<reference evidence="5" key="1">
    <citation type="journal article" date="2023" name="Science">
        <title>Genome structures resolve the early diversification of teleost fishes.</title>
        <authorList>
            <person name="Parey E."/>
            <person name="Louis A."/>
            <person name="Montfort J."/>
            <person name="Bouchez O."/>
            <person name="Roques C."/>
            <person name="Iampietro C."/>
            <person name="Lluch J."/>
            <person name="Castinel A."/>
            <person name="Donnadieu C."/>
            <person name="Desvignes T."/>
            <person name="Floi Bucao C."/>
            <person name="Jouanno E."/>
            <person name="Wen M."/>
            <person name="Mejri S."/>
            <person name="Dirks R."/>
            <person name="Jansen H."/>
            <person name="Henkel C."/>
            <person name="Chen W.J."/>
            <person name="Zahm M."/>
            <person name="Cabau C."/>
            <person name="Klopp C."/>
            <person name="Thompson A.W."/>
            <person name="Robinson-Rechavi M."/>
            <person name="Braasch I."/>
            <person name="Lecointre G."/>
            <person name="Bobe J."/>
            <person name="Postlethwait J.H."/>
            <person name="Berthelot C."/>
            <person name="Roest Crollius H."/>
            <person name="Guiguen Y."/>
        </authorList>
    </citation>
    <scope>NUCLEOTIDE SEQUENCE</scope>
    <source>
        <strain evidence="5">WJC10195</strain>
    </source>
</reference>
<organism evidence="5 6">
    <name type="scientific">Synaphobranchus kaupii</name>
    <name type="common">Kaup's arrowtooth eel</name>
    <dbReference type="NCBI Taxonomy" id="118154"/>
    <lineage>
        <taxon>Eukaryota</taxon>
        <taxon>Metazoa</taxon>
        <taxon>Chordata</taxon>
        <taxon>Craniata</taxon>
        <taxon>Vertebrata</taxon>
        <taxon>Euteleostomi</taxon>
        <taxon>Actinopterygii</taxon>
        <taxon>Neopterygii</taxon>
        <taxon>Teleostei</taxon>
        <taxon>Anguilliformes</taxon>
        <taxon>Synaphobranchidae</taxon>
        <taxon>Synaphobranchus</taxon>
    </lineage>
</organism>
<dbReference type="PANTHER" id="PTHR13986:SF3">
    <property type="entry name" value="CARTILAGE-ASSOCIATED PROTEIN"/>
    <property type="match status" value="1"/>
</dbReference>
<evidence type="ECO:0000259" key="4">
    <source>
        <dbReference type="Pfam" id="PF23557"/>
    </source>
</evidence>
<comment type="similarity">
    <text evidence="1">Belongs to the leprecan family.</text>
</comment>
<comment type="caution">
    <text evidence="5">The sequence shown here is derived from an EMBL/GenBank/DDBJ whole genome shotgun (WGS) entry which is preliminary data.</text>
</comment>
<dbReference type="Proteomes" id="UP001152622">
    <property type="component" value="Chromosome 7"/>
</dbReference>
<dbReference type="InterPro" id="IPR056585">
    <property type="entry name" value="Leprecan_dom"/>
</dbReference>
<keyword evidence="3" id="KW-0325">Glycoprotein</keyword>
<keyword evidence="2" id="KW-0732">Signal</keyword>
<dbReference type="EMBL" id="JAINUF010000007">
    <property type="protein sequence ID" value="KAJ8353623.1"/>
    <property type="molecule type" value="Genomic_DNA"/>
</dbReference>
<dbReference type="OrthoDB" id="8610171at2759"/>
<dbReference type="GO" id="GO:0030199">
    <property type="term" value="P:collagen fibril organization"/>
    <property type="evidence" value="ECO:0007669"/>
    <property type="project" value="TreeGrafter"/>
</dbReference>
<proteinExistence type="inferred from homology"/>
<keyword evidence="6" id="KW-1185">Reference proteome</keyword>
<dbReference type="Pfam" id="PF23557">
    <property type="entry name" value="TPR_leprecan"/>
    <property type="match status" value="1"/>
</dbReference>
<evidence type="ECO:0000256" key="1">
    <source>
        <dbReference type="ARBA" id="ARBA00006487"/>
    </source>
</evidence>
<dbReference type="InterPro" id="IPR052284">
    <property type="entry name" value="Collagen_mod_leprecan"/>
</dbReference>
<dbReference type="GO" id="GO:0005518">
    <property type="term" value="F:collagen binding"/>
    <property type="evidence" value="ECO:0007669"/>
    <property type="project" value="TreeGrafter"/>
</dbReference>
<dbReference type="PANTHER" id="PTHR13986">
    <property type="entry name" value="PROTEIN LYSINE HYDROXYLATION COMPLEX COMPONENT"/>
    <property type="match status" value="1"/>
</dbReference>
<dbReference type="GO" id="GO:0005783">
    <property type="term" value="C:endoplasmic reticulum"/>
    <property type="evidence" value="ECO:0007669"/>
    <property type="project" value="TreeGrafter"/>
</dbReference>
<feature type="domain" description="Leprecan-like alpha-helical" evidence="4">
    <location>
        <begin position="2"/>
        <end position="166"/>
    </location>
</feature>
<accession>A0A9Q1F9H9</accession>
<protein>
    <recommendedName>
        <fullName evidence="4">Leprecan-like alpha-helical domain-containing protein</fullName>
    </recommendedName>
</protein>
<gene>
    <name evidence="5" type="ORF">SKAU_G00211900</name>
</gene>
<evidence type="ECO:0000313" key="5">
    <source>
        <dbReference type="EMBL" id="KAJ8353623.1"/>
    </source>
</evidence>
<evidence type="ECO:0000256" key="3">
    <source>
        <dbReference type="ARBA" id="ARBA00023180"/>
    </source>
</evidence>
<name>A0A9Q1F9H9_SYNKA</name>
<dbReference type="Gene3D" id="1.25.40.10">
    <property type="entry name" value="Tetratricopeptide repeat domain"/>
    <property type="match status" value="1"/>
</dbReference>
<dbReference type="InterPro" id="IPR011990">
    <property type="entry name" value="TPR-like_helical_dom_sf"/>
</dbReference>
<dbReference type="AlphaFoldDB" id="A0A9Q1F9H9"/>
<evidence type="ECO:0000256" key="2">
    <source>
        <dbReference type="ARBA" id="ARBA00022729"/>
    </source>
</evidence>
<evidence type="ECO:0000313" key="6">
    <source>
        <dbReference type="Proteomes" id="UP001152622"/>
    </source>
</evidence>
<sequence>MPLDTVYKYALDQYTGGKWEESVDYLEGSLRLYRLVKDSDAFCNLNCSSARLYNEERFLEFPELHAFGTIMKRAQCLKRCKQGLPAFKEIMPSRETMEDFENREPYKYLQFAYFKSNDMAKAIAAAHTFILKQPEDEMMKRNMDYYRSQPGSQEHLRDLEIRSYQARVYQ</sequence>